<evidence type="ECO:0000259" key="3">
    <source>
        <dbReference type="Pfam" id="PF00449"/>
    </source>
</evidence>
<evidence type="ECO:0000313" key="5">
    <source>
        <dbReference type="EMBL" id="AQS55015.1"/>
    </source>
</evidence>
<dbReference type="Proteomes" id="UP000188603">
    <property type="component" value="Chromosome"/>
</dbReference>
<keyword evidence="6" id="KW-1185">Reference proteome</keyword>
<keyword evidence="2" id="KW-0378">Hydrolase</keyword>
<protein>
    <recommendedName>
        <fullName evidence="7">Amidohydrolase 3 domain-containing protein</fullName>
    </recommendedName>
</protein>
<dbReference type="InterPro" id="IPR050378">
    <property type="entry name" value="Metallo-dep_Hydrolases_sf"/>
</dbReference>
<evidence type="ECO:0000256" key="2">
    <source>
        <dbReference type="ARBA" id="ARBA00022801"/>
    </source>
</evidence>
<dbReference type="InterPro" id="IPR032466">
    <property type="entry name" value="Metal_Hydrolase"/>
</dbReference>
<evidence type="ECO:0000259" key="4">
    <source>
        <dbReference type="Pfam" id="PF07969"/>
    </source>
</evidence>
<dbReference type="GO" id="GO:0005829">
    <property type="term" value="C:cytosol"/>
    <property type="evidence" value="ECO:0007669"/>
    <property type="project" value="TreeGrafter"/>
</dbReference>
<dbReference type="InterPro" id="IPR011059">
    <property type="entry name" value="Metal-dep_hydrolase_composite"/>
</dbReference>
<dbReference type="Pfam" id="PF07969">
    <property type="entry name" value="Amidohydro_3"/>
    <property type="match status" value="1"/>
</dbReference>
<dbReference type="PANTHER" id="PTHR11647:SF1">
    <property type="entry name" value="COLLAPSIN RESPONSE MEDIATOR PROTEIN"/>
    <property type="match status" value="1"/>
</dbReference>
<dbReference type="SUPFAM" id="SSF51556">
    <property type="entry name" value="Metallo-dependent hydrolases"/>
    <property type="match status" value="1"/>
</dbReference>
<dbReference type="InterPro" id="IPR011612">
    <property type="entry name" value="Urease_alpha_N_dom"/>
</dbReference>
<gene>
    <name evidence="5" type="ORF">B0W44_03750</name>
</gene>
<dbReference type="RefSeq" id="WP_077718835.1">
    <property type="nucleotide sequence ID" value="NZ_CP019699.1"/>
</dbReference>
<feature type="domain" description="Amidohydrolase 3" evidence="4">
    <location>
        <begin position="53"/>
        <end position="512"/>
    </location>
</feature>
<dbReference type="Gene3D" id="3.20.20.140">
    <property type="entry name" value="Metal-dependent hydrolases"/>
    <property type="match status" value="2"/>
</dbReference>
<sequence length="531" mass="59528">MTNNKGESILDLVIKNGLIIDGNERPRYKADIGVKDGKIVEIKNNIEVYDVAEVIDAEGKMVAPGFIDTHTHSDVMLLWDRQHASGLYQGITTEILGQDGLSYAPLSKRNLEMYSKYLAGLNGRPDIPWDWSSVKEYREKFDKTVAINTAYQVPHGALRLETVGMADVPLNGVDMEKAKALLSQGLEEGAVAFSTGLSYFPGSYSDTDELVELCQVVAEHDSVYVTHTRSVFRGEPFDPNMEAIEIAERSGAKLHFSHFRTTPETAGKVDELMQDIDDAYQRGIDLTLELYPYPAGSGYAVIFLPPWAVEHGYEATLERLADRSLRKRIIEGIQDNLIKCDGHFTHLTKNRQYIGKNFVEVANERGQSVPDMICDILLEENLEVGFYTTPPDPETWETMNRDFLELLSRPYYMVGSDGIPLGENPHPRAFGTFPRLLRFCREYDFSLEKMINRMTKVPALRFGLKDRGTIGKGKAADIVIFDFDNVTDTATYELSRSAPRGIEYVIVNGRVAVRNEKVTGIFAGEALSRAL</sequence>
<evidence type="ECO:0008006" key="7">
    <source>
        <dbReference type="Google" id="ProtNLM"/>
    </source>
</evidence>
<proteinExistence type="predicted"/>
<reference evidence="5 6" key="1">
    <citation type="journal article" date="2015" name="Int. J. Syst. Evol. Microbiol.">
        <title>Novibacillus thermophilus gen. nov., sp. nov., a Gram-staining-negative and moderately thermophilic member of the family Thermoactinomycetaceae.</title>
        <authorList>
            <person name="Yang G."/>
            <person name="Chen J."/>
            <person name="Zhou S."/>
        </authorList>
    </citation>
    <scope>NUCLEOTIDE SEQUENCE [LARGE SCALE GENOMIC DNA]</scope>
    <source>
        <strain evidence="5 6">SG-1</strain>
    </source>
</reference>
<dbReference type="GO" id="GO:0016812">
    <property type="term" value="F:hydrolase activity, acting on carbon-nitrogen (but not peptide) bonds, in cyclic amides"/>
    <property type="evidence" value="ECO:0007669"/>
    <property type="project" value="TreeGrafter"/>
</dbReference>
<dbReference type="AlphaFoldDB" id="A0A1U9K4P6"/>
<dbReference type="Pfam" id="PF00449">
    <property type="entry name" value="Urease_alpha"/>
    <property type="match status" value="1"/>
</dbReference>
<feature type="domain" description="Urease alpha-subunit N-terminal" evidence="3">
    <location>
        <begin position="5"/>
        <end position="44"/>
    </location>
</feature>
<dbReference type="CDD" id="cd01297">
    <property type="entry name" value="D-aminoacylase"/>
    <property type="match status" value="1"/>
</dbReference>
<dbReference type="OrthoDB" id="9775607at2"/>
<dbReference type="PANTHER" id="PTHR11647">
    <property type="entry name" value="HYDRANTOINASE/DIHYDROPYRIMIDINASE FAMILY MEMBER"/>
    <property type="match status" value="1"/>
</dbReference>
<dbReference type="Gene3D" id="2.30.40.10">
    <property type="entry name" value="Urease, subunit C, domain 1"/>
    <property type="match status" value="1"/>
</dbReference>
<dbReference type="KEGG" id="ntr:B0W44_03750"/>
<evidence type="ECO:0000256" key="1">
    <source>
        <dbReference type="ARBA" id="ARBA00022723"/>
    </source>
</evidence>
<accession>A0A1U9K4P6</accession>
<dbReference type="STRING" id="1471761.B0W44_03750"/>
<dbReference type="EMBL" id="CP019699">
    <property type="protein sequence ID" value="AQS55015.1"/>
    <property type="molecule type" value="Genomic_DNA"/>
</dbReference>
<name>A0A1U9K4P6_9BACL</name>
<evidence type="ECO:0000313" key="6">
    <source>
        <dbReference type="Proteomes" id="UP000188603"/>
    </source>
</evidence>
<dbReference type="InterPro" id="IPR013108">
    <property type="entry name" value="Amidohydro_3"/>
</dbReference>
<dbReference type="SUPFAM" id="SSF51338">
    <property type="entry name" value="Composite domain of metallo-dependent hydrolases"/>
    <property type="match status" value="1"/>
</dbReference>
<dbReference type="GO" id="GO:0046872">
    <property type="term" value="F:metal ion binding"/>
    <property type="evidence" value="ECO:0007669"/>
    <property type="project" value="UniProtKB-KW"/>
</dbReference>
<organism evidence="5 6">
    <name type="scientific">Novibacillus thermophilus</name>
    <dbReference type="NCBI Taxonomy" id="1471761"/>
    <lineage>
        <taxon>Bacteria</taxon>
        <taxon>Bacillati</taxon>
        <taxon>Bacillota</taxon>
        <taxon>Bacilli</taxon>
        <taxon>Bacillales</taxon>
        <taxon>Thermoactinomycetaceae</taxon>
        <taxon>Novibacillus</taxon>
    </lineage>
</organism>
<keyword evidence="1" id="KW-0479">Metal-binding</keyword>